<dbReference type="GO" id="GO:0035695">
    <property type="term" value="P:mitophagy by internal vacuole formation"/>
    <property type="evidence" value="ECO:0007669"/>
    <property type="project" value="TreeGrafter"/>
</dbReference>
<evidence type="ECO:0000313" key="1">
    <source>
        <dbReference type="EMBL" id="THD20324.1"/>
    </source>
</evidence>
<proteinExistence type="predicted"/>
<evidence type="ECO:0000313" key="2">
    <source>
        <dbReference type="Proteomes" id="UP000230066"/>
    </source>
</evidence>
<dbReference type="Proteomes" id="UP000230066">
    <property type="component" value="Unassembled WGS sequence"/>
</dbReference>
<dbReference type="PANTHER" id="PTHR21771">
    <property type="entry name" value="MITOCHONDRIA-EATING PROTEIN-RELATED"/>
    <property type="match status" value="1"/>
</dbReference>
<accession>A0A4E0R1N1</accession>
<reference evidence="1" key="1">
    <citation type="submission" date="2019-03" db="EMBL/GenBank/DDBJ databases">
        <title>Improved annotation for the trematode Fasciola hepatica.</title>
        <authorList>
            <person name="Choi Y.-J."/>
            <person name="Martin J."/>
            <person name="Mitreva M."/>
        </authorList>
    </citation>
    <scope>NUCLEOTIDE SEQUENCE [LARGE SCALE GENOMIC DNA]</scope>
</reference>
<gene>
    <name evidence="1" type="ORF">D915_008668</name>
</gene>
<dbReference type="AlphaFoldDB" id="A0A4E0R1N1"/>
<dbReference type="GO" id="GO:0005741">
    <property type="term" value="C:mitochondrial outer membrane"/>
    <property type="evidence" value="ECO:0007669"/>
    <property type="project" value="InterPro"/>
</dbReference>
<protein>
    <submittedName>
        <fullName evidence="1">Uncharacterized protein</fullName>
    </submittedName>
</protein>
<sequence>MVERIIGEQVKKAYEIFERFRGWNGTIQQLNSNENTNTCCELMEDTASMQHELFRILHFLVYNGGLKVCSELRQSRSRARSCSPSISASESPVMRRTCSTVRNIQMPNQNATPPVNMRANSAHTVIHPQHRSNIDSELLEMLLESQNQCDRLARRLREQIRKQNDYRQYVGSQEDESFNLQPMKMQVTEPVGSFSNKPVCCCTRNELERSSTASSVAIPTFVHPVSMPDSCILSASDSQLYRNENSEELHQWLSPLVARYNDIFTNARIQAMDRLQSSGIANYERCQRIIFYTVQVCFAITRRQLRRTISTSDTSGTLYNPTMRGMDISCRKNTLTGVPLDTQQLTRLFLATTRRLTRRPPPDCACRVTSAVTESYYFDCNEPVRGVPLTQNELSSLEELIREVCSLAWYLLTERQAMASRSFTGSGTHQNGSLRIWHVDVDRSAKPADKYDPKCYRRSYDSDFSATMVHHFVWPCLILFSRPIQSGVQQYGGNYLSNSTDSQLLASVLSKGEACTRNPLNSASQQDKAAALLNNECNMTGCPHMLNDNNTTILQPTNRKKRSCMAGFSRKR</sequence>
<dbReference type="InterPro" id="IPR026169">
    <property type="entry name" value="MIEAP"/>
</dbReference>
<dbReference type="GO" id="GO:0035694">
    <property type="term" value="P:mitochondrial protein catabolic process"/>
    <property type="evidence" value="ECO:0007669"/>
    <property type="project" value="InterPro"/>
</dbReference>
<dbReference type="EMBL" id="JXXN02004800">
    <property type="protein sequence ID" value="THD20324.1"/>
    <property type="molecule type" value="Genomic_DNA"/>
</dbReference>
<keyword evidence="2" id="KW-1185">Reference proteome</keyword>
<name>A0A4E0R1N1_FASHE</name>
<organism evidence="1 2">
    <name type="scientific">Fasciola hepatica</name>
    <name type="common">Liver fluke</name>
    <dbReference type="NCBI Taxonomy" id="6192"/>
    <lineage>
        <taxon>Eukaryota</taxon>
        <taxon>Metazoa</taxon>
        <taxon>Spiralia</taxon>
        <taxon>Lophotrochozoa</taxon>
        <taxon>Platyhelminthes</taxon>
        <taxon>Trematoda</taxon>
        <taxon>Digenea</taxon>
        <taxon>Plagiorchiida</taxon>
        <taxon>Echinostomata</taxon>
        <taxon>Echinostomatoidea</taxon>
        <taxon>Fasciolidae</taxon>
        <taxon>Fasciola</taxon>
    </lineage>
</organism>
<dbReference type="PANTHER" id="PTHR21771:SF0">
    <property type="entry name" value="MITOCHONDRIA-EATING PROTEIN"/>
    <property type="match status" value="1"/>
</dbReference>
<comment type="caution">
    <text evidence="1">The sequence shown here is derived from an EMBL/GenBank/DDBJ whole genome shotgun (WGS) entry which is preliminary data.</text>
</comment>